<evidence type="ECO:0000313" key="3">
    <source>
        <dbReference type="Proteomes" id="UP000637628"/>
    </source>
</evidence>
<evidence type="ECO:0000313" key="2">
    <source>
        <dbReference type="EMBL" id="GID99077.1"/>
    </source>
</evidence>
<name>A0ABQ3YND2_9ACTN</name>
<evidence type="ECO:0008006" key="4">
    <source>
        <dbReference type="Google" id="ProtNLM"/>
    </source>
</evidence>
<dbReference type="Proteomes" id="UP000637628">
    <property type="component" value="Unassembled WGS sequence"/>
</dbReference>
<sequence>MTTGPLSDPAGHGAGRVGSFTVLFDEGCPICRTARRWLAGRPQLVPLTFVPAGSPEARERFPTLDHEATLRDLTVVADDGAYYMGDAGWLACLWALDGYRATAERFSSPRLLPAARRFIAAASAVRDQTRSPGPNRAIPATYAPGPHQAVPSAYSPGPWGSAPATYSPEPDQTGPATHAPGPRGAAPAAQSPEPDQTDPAVYFPGPDRDAPATCEQTRSPRPDRAGPADYGDQCDDRCR</sequence>
<proteinExistence type="predicted"/>
<dbReference type="Pfam" id="PF04134">
    <property type="entry name" value="DCC1-like"/>
    <property type="match status" value="1"/>
</dbReference>
<feature type="region of interest" description="Disordered" evidence="1">
    <location>
        <begin position="124"/>
        <end position="239"/>
    </location>
</feature>
<keyword evidence="3" id="KW-1185">Reference proteome</keyword>
<dbReference type="RefSeq" id="WP_239132070.1">
    <property type="nucleotide sequence ID" value="NZ_BAAATX010000004.1"/>
</dbReference>
<accession>A0ABQ3YND2</accession>
<feature type="compositionally biased region" description="Low complexity" evidence="1">
    <location>
        <begin position="174"/>
        <end position="189"/>
    </location>
</feature>
<gene>
    <name evidence="2" type="ORF">Adu01nite_04280</name>
</gene>
<dbReference type="InterPro" id="IPR007263">
    <property type="entry name" value="DCC1-like"/>
</dbReference>
<evidence type="ECO:0000256" key="1">
    <source>
        <dbReference type="SAM" id="MobiDB-lite"/>
    </source>
</evidence>
<protein>
    <recommendedName>
        <fullName evidence="4">DUF393 domain-containing protein</fullName>
    </recommendedName>
</protein>
<reference evidence="2 3" key="1">
    <citation type="submission" date="2021-01" db="EMBL/GenBank/DDBJ databases">
        <title>Whole genome shotgun sequence of Actinoplanes durhamensis NBRC 14914.</title>
        <authorList>
            <person name="Komaki H."/>
            <person name="Tamura T."/>
        </authorList>
    </citation>
    <scope>NUCLEOTIDE SEQUENCE [LARGE SCALE GENOMIC DNA]</scope>
    <source>
        <strain evidence="2 3">NBRC 14914</strain>
    </source>
</reference>
<comment type="caution">
    <text evidence="2">The sequence shown here is derived from an EMBL/GenBank/DDBJ whole genome shotgun (WGS) entry which is preliminary data.</text>
</comment>
<dbReference type="EMBL" id="BOML01000005">
    <property type="protein sequence ID" value="GID99077.1"/>
    <property type="molecule type" value="Genomic_DNA"/>
</dbReference>
<organism evidence="2 3">
    <name type="scientific">Paractinoplanes durhamensis</name>
    <dbReference type="NCBI Taxonomy" id="113563"/>
    <lineage>
        <taxon>Bacteria</taxon>
        <taxon>Bacillati</taxon>
        <taxon>Actinomycetota</taxon>
        <taxon>Actinomycetes</taxon>
        <taxon>Micromonosporales</taxon>
        <taxon>Micromonosporaceae</taxon>
        <taxon>Paractinoplanes</taxon>
    </lineage>
</organism>